<reference evidence="6 7" key="1">
    <citation type="journal article" date="2011" name="Science">
        <title>Comparative functional genomics of the fission yeasts.</title>
        <authorList>
            <person name="Rhind N."/>
            <person name="Chen Z."/>
            <person name="Yassour M."/>
            <person name="Thompson D.A."/>
            <person name="Haas B.J."/>
            <person name="Habib N."/>
            <person name="Wapinski I."/>
            <person name="Roy S."/>
            <person name="Lin M.F."/>
            <person name="Heiman D.I."/>
            <person name="Young S.K."/>
            <person name="Furuya K."/>
            <person name="Guo Y."/>
            <person name="Pidoux A."/>
            <person name="Chen H.M."/>
            <person name="Robbertse B."/>
            <person name="Goldberg J.M."/>
            <person name="Aoki K."/>
            <person name="Bayne E.H."/>
            <person name="Berlin A.M."/>
            <person name="Desjardins C.A."/>
            <person name="Dobbs E."/>
            <person name="Dukaj L."/>
            <person name="Fan L."/>
            <person name="FitzGerald M.G."/>
            <person name="French C."/>
            <person name="Gujja S."/>
            <person name="Hansen K."/>
            <person name="Keifenheim D."/>
            <person name="Levin J.Z."/>
            <person name="Mosher R.A."/>
            <person name="Mueller C.A."/>
            <person name="Pfiffner J."/>
            <person name="Priest M."/>
            <person name="Russ C."/>
            <person name="Smialowska A."/>
            <person name="Swoboda P."/>
            <person name="Sykes S.M."/>
            <person name="Vaughn M."/>
            <person name="Vengrova S."/>
            <person name="Yoder R."/>
            <person name="Zeng Q."/>
            <person name="Allshire R."/>
            <person name="Baulcombe D."/>
            <person name="Birren B.W."/>
            <person name="Brown W."/>
            <person name="Ekwall K."/>
            <person name="Kellis M."/>
            <person name="Leatherwood J."/>
            <person name="Levin H."/>
            <person name="Margalit H."/>
            <person name="Martienssen R."/>
            <person name="Nieduszynski C.A."/>
            <person name="Spatafora J.W."/>
            <person name="Friedman N."/>
            <person name="Dalgaard J.Z."/>
            <person name="Baumann P."/>
            <person name="Niki H."/>
            <person name="Regev A."/>
            <person name="Nusbaum C."/>
        </authorList>
    </citation>
    <scope>NUCLEOTIDE SEQUENCE [LARGE SCALE GENOMIC DNA]</scope>
    <source>
        <strain evidence="7">yFS286</strain>
    </source>
</reference>
<dbReference type="VEuPathDB" id="FungiDB:SOCG_01587"/>
<dbReference type="InterPro" id="IPR052645">
    <property type="entry name" value="Pumilio_domain_protein"/>
</dbReference>
<dbReference type="GeneID" id="25030567"/>
<dbReference type="GO" id="GO:0035925">
    <property type="term" value="F:mRNA 3'-UTR AU-rich region binding"/>
    <property type="evidence" value="ECO:0007669"/>
    <property type="project" value="EnsemblFungi"/>
</dbReference>
<feature type="domain" description="PUM-HD" evidence="5">
    <location>
        <begin position="127"/>
        <end position="480"/>
    </location>
</feature>
<dbReference type="EMBL" id="KE503208">
    <property type="protein sequence ID" value="EPX71369.1"/>
    <property type="molecule type" value="Genomic_DNA"/>
</dbReference>
<keyword evidence="7" id="KW-1185">Reference proteome</keyword>
<dbReference type="InterPro" id="IPR016024">
    <property type="entry name" value="ARM-type_fold"/>
</dbReference>
<evidence type="ECO:0000259" key="5">
    <source>
        <dbReference type="PROSITE" id="PS50303"/>
    </source>
</evidence>
<dbReference type="RefSeq" id="XP_013019994.1">
    <property type="nucleotide sequence ID" value="XM_013164540.1"/>
</dbReference>
<dbReference type="InterPro" id="IPR001313">
    <property type="entry name" value="Pumilio_RNA-bd_rpt"/>
</dbReference>
<dbReference type="Pfam" id="PF00806">
    <property type="entry name" value="PUF"/>
    <property type="match status" value="3"/>
</dbReference>
<protein>
    <submittedName>
        <fullName evidence="6">RNA-binding protein</fullName>
    </submittedName>
</protein>
<dbReference type="Gene3D" id="1.25.10.10">
    <property type="entry name" value="Leucine-rich Repeat Variant"/>
    <property type="match status" value="1"/>
</dbReference>
<dbReference type="OMA" id="MARHCCE"/>
<gene>
    <name evidence="6" type="ORF">SOCG_01587</name>
</gene>
<dbReference type="InterPro" id="IPR035979">
    <property type="entry name" value="RBD_domain_sf"/>
</dbReference>
<dbReference type="SUPFAM" id="SSF54928">
    <property type="entry name" value="RNA-binding domain, RBD"/>
    <property type="match status" value="1"/>
</dbReference>
<dbReference type="AlphaFoldDB" id="S9RB55"/>
<sequence length="668" mass="73772">MLYVSKLPVGTSSGAMHALFSSYGKVKDVWMLSPDNSAIVSYESLGSAIIARDALHNRSVFENHGPIQVILARPTSSFENSSPASSTVSFVQPKEPVLRSHSTAAANFLLKNRLDLLEIAKQFEMKINLETVESMITSAIEKSQVATEIRPSLETLRSRQFEASKLREIRKNIDSGFYTQEEIEVIATSMLDDVAELSSDYLGNTVIQKFFEYCSDPVKEAMLERIAPYLAAIGIHKNGTWAAQKIIDVASTNLQMELIVAHLRPYAALLYFDQFGNYVAQCCLHFRYPNNCFLFETMARHCCEIGQSRFGARAIRACLENEHATFEQQALVVAAIIINSHLLATNTNGMLLLTWLLDNSFFKNRHRLLAIHLAAHLHTTCTHKLASTLIFKLINNKQEPESRNLLLKNIFFSENDSVLTYILQDQTVGPSFIHKVITYPSIGHEYLTQFHMVIKRVLSNLHVQPSPLYYRLMEEVGMTSKSLSPALSGISLTAPSLDSASTRLTRDFGSLTLSPSNNLLNGVPPSFDASPAYSAYQPATAPTTGLGTSTGVPNRKSNLLFQAPRSENIKPSSSGLDTSSLVNPTLAKSASLTGGSLLNPVSPLLRREVPTGKLTMPAYPYTSQVMNPAIGTDYGSSRVSAKLPQVFPGTYPRLQQSLLPRQGELRFN</sequence>
<dbReference type="eggNOG" id="KOG4574">
    <property type="taxonomic scope" value="Eukaryota"/>
</dbReference>
<keyword evidence="2" id="KW-0694">RNA-binding</keyword>
<organism evidence="6 7">
    <name type="scientific">Schizosaccharomyces octosporus (strain yFS286)</name>
    <name type="common">Fission yeast</name>
    <name type="synonym">Octosporomyces octosporus</name>
    <dbReference type="NCBI Taxonomy" id="483514"/>
    <lineage>
        <taxon>Eukaryota</taxon>
        <taxon>Fungi</taxon>
        <taxon>Dikarya</taxon>
        <taxon>Ascomycota</taxon>
        <taxon>Taphrinomycotina</taxon>
        <taxon>Schizosaccharomycetes</taxon>
        <taxon>Schizosaccharomycetales</taxon>
        <taxon>Schizosaccharomycetaceae</taxon>
        <taxon>Schizosaccharomyces</taxon>
    </lineage>
</organism>
<keyword evidence="1" id="KW-0677">Repeat</keyword>
<dbReference type="InterPro" id="IPR033133">
    <property type="entry name" value="PUM-HD"/>
</dbReference>
<dbReference type="GO" id="GO:0000288">
    <property type="term" value="P:nuclear-transcribed mRNA catabolic process, deadenylation-dependent decay"/>
    <property type="evidence" value="ECO:0007669"/>
    <property type="project" value="TreeGrafter"/>
</dbReference>
<evidence type="ECO:0000256" key="2">
    <source>
        <dbReference type="PROSITE-ProRule" id="PRU00176"/>
    </source>
</evidence>
<dbReference type="SMART" id="SM00025">
    <property type="entry name" value="Pumilio"/>
    <property type="match status" value="5"/>
</dbReference>
<feature type="domain" description="RRM" evidence="4">
    <location>
        <begin position="1"/>
        <end position="74"/>
    </location>
</feature>
<dbReference type="Proteomes" id="UP000016088">
    <property type="component" value="Unassembled WGS sequence"/>
</dbReference>
<dbReference type="PROSITE" id="PS50102">
    <property type="entry name" value="RRM"/>
    <property type="match status" value="1"/>
</dbReference>
<evidence type="ECO:0000259" key="4">
    <source>
        <dbReference type="PROSITE" id="PS50102"/>
    </source>
</evidence>
<proteinExistence type="predicted"/>
<name>S9RB55_SCHOY</name>
<dbReference type="SUPFAM" id="SSF48371">
    <property type="entry name" value="ARM repeat"/>
    <property type="match status" value="1"/>
</dbReference>
<evidence type="ECO:0000256" key="3">
    <source>
        <dbReference type="PROSITE-ProRule" id="PRU00317"/>
    </source>
</evidence>
<dbReference type="PROSITE" id="PS50302">
    <property type="entry name" value="PUM"/>
    <property type="match status" value="1"/>
</dbReference>
<dbReference type="PROSITE" id="PS50303">
    <property type="entry name" value="PUM_HD"/>
    <property type="match status" value="1"/>
</dbReference>
<dbReference type="HOGENOM" id="CLU_415129_0_0_1"/>
<dbReference type="OrthoDB" id="2017782at2759"/>
<dbReference type="PANTHER" id="PTHR47093:SF1">
    <property type="entry name" value="PROTEIN JSN1-RELATED"/>
    <property type="match status" value="1"/>
</dbReference>
<dbReference type="Gene3D" id="3.30.70.330">
    <property type="match status" value="1"/>
</dbReference>
<accession>S9RB55</accession>
<dbReference type="InterPro" id="IPR000504">
    <property type="entry name" value="RRM_dom"/>
</dbReference>
<dbReference type="InterPro" id="IPR011989">
    <property type="entry name" value="ARM-like"/>
</dbReference>
<evidence type="ECO:0000256" key="1">
    <source>
        <dbReference type="ARBA" id="ARBA00022737"/>
    </source>
</evidence>
<dbReference type="Pfam" id="PF00076">
    <property type="entry name" value="RRM_1"/>
    <property type="match status" value="1"/>
</dbReference>
<dbReference type="SMART" id="SM00360">
    <property type="entry name" value="RRM"/>
    <property type="match status" value="1"/>
</dbReference>
<evidence type="ECO:0000313" key="6">
    <source>
        <dbReference type="EMBL" id="EPX71369.1"/>
    </source>
</evidence>
<feature type="repeat" description="Pumilio" evidence="3">
    <location>
        <begin position="189"/>
        <end position="224"/>
    </location>
</feature>
<evidence type="ECO:0000313" key="7">
    <source>
        <dbReference type="Proteomes" id="UP000016088"/>
    </source>
</evidence>
<dbReference type="PANTHER" id="PTHR47093">
    <property type="entry name" value="PROTEIN JSN1-RELATED"/>
    <property type="match status" value="1"/>
</dbReference>
<dbReference type="InterPro" id="IPR012677">
    <property type="entry name" value="Nucleotide-bd_a/b_plait_sf"/>
</dbReference>